<accession>A0ABV1FUW8</accession>
<dbReference type="RefSeq" id="WP_349225400.1">
    <property type="nucleotide sequence ID" value="NZ_JBBNFG020000006.1"/>
</dbReference>
<sequence>MELNGGYCDLTMIPDLTRFPEVAHTYLLELKNLKSGDTDEEDCYYI</sequence>
<protein>
    <submittedName>
        <fullName evidence="1">Uncharacterized protein</fullName>
    </submittedName>
</protein>
<organism evidence="1 2">
    <name type="scientific">Segatella sinensis</name>
    <dbReference type="NCBI Taxonomy" id="3085167"/>
    <lineage>
        <taxon>Bacteria</taxon>
        <taxon>Pseudomonadati</taxon>
        <taxon>Bacteroidota</taxon>
        <taxon>Bacteroidia</taxon>
        <taxon>Bacteroidales</taxon>
        <taxon>Prevotellaceae</taxon>
        <taxon>Segatella</taxon>
    </lineage>
</organism>
<evidence type="ECO:0000313" key="2">
    <source>
        <dbReference type="Proteomes" id="UP001465717"/>
    </source>
</evidence>
<name>A0ABV1FUW8_9BACT</name>
<proteinExistence type="predicted"/>
<gene>
    <name evidence="1" type="ORF">AAAT87_01205</name>
</gene>
<reference evidence="1 2" key="1">
    <citation type="submission" date="2024-04" db="EMBL/GenBank/DDBJ databases">
        <title>Human intestinal bacterial collection.</title>
        <authorList>
            <person name="Pauvert C."/>
            <person name="Hitch T.C.A."/>
            <person name="Clavel T."/>
        </authorList>
    </citation>
    <scope>NUCLEOTIDE SEQUENCE [LARGE SCALE GENOMIC DNA]</scope>
    <source>
        <strain evidence="1 2">CLA-AA-H174</strain>
    </source>
</reference>
<dbReference type="Proteomes" id="UP001465717">
    <property type="component" value="Unassembled WGS sequence"/>
</dbReference>
<comment type="caution">
    <text evidence="1">The sequence shown here is derived from an EMBL/GenBank/DDBJ whole genome shotgun (WGS) entry which is preliminary data.</text>
</comment>
<evidence type="ECO:0000313" key="1">
    <source>
        <dbReference type="EMBL" id="MEQ2506897.1"/>
    </source>
</evidence>
<keyword evidence="2" id="KW-1185">Reference proteome</keyword>
<dbReference type="EMBL" id="JBBNGE010000002">
    <property type="protein sequence ID" value="MEQ2506897.1"/>
    <property type="molecule type" value="Genomic_DNA"/>
</dbReference>